<gene>
    <name evidence="6" type="ORF">E4U82_10665</name>
</gene>
<dbReference type="GO" id="GO:0016491">
    <property type="term" value="F:oxidoreductase activity"/>
    <property type="evidence" value="ECO:0007669"/>
    <property type="project" value="UniProtKB-KW"/>
</dbReference>
<keyword evidence="3" id="KW-0285">Flavoprotein</keyword>
<dbReference type="GO" id="GO:0005737">
    <property type="term" value="C:cytoplasm"/>
    <property type="evidence" value="ECO:0007669"/>
    <property type="project" value="TreeGrafter"/>
</dbReference>
<feature type="domain" description="FAD dependent oxidoreductase" evidence="5">
    <location>
        <begin position="4"/>
        <end position="350"/>
    </location>
</feature>
<dbReference type="PANTHER" id="PTHR13847:SF286">
    <property type="entry name" value="D-AMINO ACID DEHYDROGENASE"/>
    <property type="match status" value="1"/>
</dbReference>
<accession>A0A4Y9AA22</accession>
<proteinExistence type="inferred from homology"/>
<dbReference type="SUPFAM" id="SSF51905">
    <property type="entry name" value="FAD/NAD(P)-binding domain"/>
    <property type="match status" value="1"/>
</dbReference>
<dbReference type="SUPFAM" id="SSF54373">
    <property type="entry name" value="FAD-linked reductases, C-terminal domain"/>
    <property type="match status" value="1"/>
</dbReference>
<comment type="similarity">
    <text evidence="2">Belongs to the DadA oxidoreductase family.</text>
</comment>
<evidence type="ECO:0000259" key="5">
    <source>
        <dbReference type="Pfam" id="PF01266"/>
    </source>
</evidence>
<sequence>MKKFIVIGAGILGASTAYKLARAGAEVVVIDRHDSGQATDAAAGIICPWLSQRRNKAWYKLAKGGARIYHDLIRELADDGETATGYKQTGTISIHTDKQKLTAMKERALKRREDAPEIGEVTLLDAKQTKNLFPHLADDYASVHVSGGARVNGRALRDALIRGAQKRGASFLRGSAHLIRKGSRITGVHVNGSTIEADQVIAACGAWIHELLRPLNIQFNSTSQKAQILHLQSPGADTSGWPVVMPPNDQFMLTLDDRIIIGATHENDAGFDRRVTAGGFNEILSKALEIAPGLTDSTVLEARVGFRPHTPGYLPVIGPLPGFDGLLIANGLGSSGLTTGPYVGSQLANLTLGKELEIELADYDVAGAIENQ</sequence>
<evidence type="ECO:0000256" key="4">
    <source>
        <dbReference type="ARBA" id="ARBA00023002"/>
    </source>
</evidence>
<reference evidence="6 7" key="1">
    <citation type="submission" date="2019-03" db="EMBL/GenBank/DDBJ databases">
        <title>Genome sequence of Lentibacillus salicampi ATCC BAA-719.</title>
        <authorList>
            <person name="Maclea K.S."/>
            <person name="Simoes Junior M."/>
        </authorList>
    </citation>
    <scope>NUCLEOTIDE SEQUENCE [LARGE SCALE GENOMIC DNA]</scope>
    <source>
        <strain evidence="6 7">ATCC BAA-719</strain>
    </source>
</reference>
<evidence type="ECO:0000256" key="3">
    <source>
        <dbReference type="ARBA" id="ARBA00022630"/>
    </source>
</evidence>
<dbReference type="InterPro" id="IPR036188">
    <property type="entry name" value="FAD/NAD-bd_sf"/>
</dbReference>
<protein>
    <submittedName>
        <fullName evidence="6">FAD-binding oxidoreductase</fullName>
    </submittedName>
</protein>
<dbReference type="Gene3D" id="3.50.50.60">
    <property type="entry name" value="FAD/NAD(P)-binding domain"/>
    <property type="match status" value="1"/>
</dbReference>
<comment type="caution">
    <text evidence="6">The sequence shown here is derived from an EMBL/GenBank/DDBJ whole genome shotgun (WGS) entry which is preliminary data.</text>
</comment>
<organism evidence="6 7">
    <name type="scientific">Lentibacillus salicampi</name>
    <dbReference type="NCBI Taxonomy" id="175306"/>
    <lineage>
        <taxon>Bacteria</taxon>
        <taxon>Bacillati</taxon>
        <taxon>Bacillota</taxon>
        <taxon>Bacilli</taxon>
        <taxon>Bacillales</taxon>
        <taxon>Bacillaceae</taxon>
        <taxon>Lentibacillus</taxon>
    </lineage>
</organism>
<dbReference type="PANTHER" id="PTHR13847">
    <property type="entry name" value="SARCOSINE DEHYDROGENASE-RELATED"/>
    <property type="match status" value="1"/>
</dbReference>
<keyword evidence="7" id="KW-1185">Reference proteome</keyword>
<name>A0A4Y9AA22_9BACI</name>
<keyword evidence="4" id="KW-0560">Oxidoreductase</keyword>
<dbReference type="InterPro" id="IPR006076">
    <property type="entry name" value="FAD-dep_OxRdtase"/>
</dbReference>
<evidence type="ECO:0000313" key="7">
    <source>
        <dbReference type="Proteomes" id="UP000298484"/>
    </source>
</evidence>
<comment type="cofactor">
    <cofactor evidence="1">
        <name>FAD</name>
        <dbReference type="ChEBI" id="CHEBI:57692"/>
    </cofactor>
</comment>
<dbReference type="AlphaFoldDB" id="A0A4Y9AA22"/>
<evidence type="ECO:0000256" key="2">
    <source>
        <dbReference type="ARBA" id="ARBA00009410"/>
    </source>
</evidence>
<evidence type="ECO:0000313" key="6">
    <source>
        <dbReference type="EMBL" id="TFJ92739.1"/>
    </source>
</evidence>
<dbReference type="Gene3D" id="3.30.9.10">
    <property type="entry name" value="D-Amino Acid Oxidase, subunit A, domain 2"/>
    <property type="match status" value="1"/>
</dbReference>
<dbReference type="OrthoDB" id="9805337at2"/>
<dbReference type="Proteomes" id="UP000298484">
    <property type="component" value="Unassembled WGS sequence"/>
</dbReference>
<dbReference type="Pfam" id="PF01266">
    <property type="entry name" value="DAO"/>
    <property type="match status" value="1"/>
</dbReference>
<dbReference type="RefSeq" id="WP_135110184.1">
    <property type="nucleotide sequence ID" value="NZ_SRHY01000016.1"/>
</dbReference>
<dbReference type="EMBL" id="SRHY01000016">
    <property type="protein sequence ID" value="TFJ92739.1"/>
    <property type="molecule type" value="Genomic_DNA"/>
</dbReference>
<evidence type="ECO:0000256" key="1">
    <source>
        <dbReference type="ARBA" id="ARBA00001974"/>
    </source>
</evidence>